<evidence type="ECO:0000313" key="6">
    <source>
        <dbReference type="EMBL" id="KAK3247041.1"/>
    </source>
</evidence>
<dbReference type="AlphaFoldDB" id="A0AAE0C3F2"/>
<dbReference type="EMBL" id="LGRX02029279">
    <property type="protein sequence ID" value="KAK3247041.1"/>
    <property type="molecule type" value="Genomic_DNA"/>
</dbReference>
<dbReference type="SMART" id="SM00223">
    <property type="entry name" value="APPLE"/>
    <property type="match status" value="1"/>
</dbReference>
<dbReference type="InterPro" id="IPR008557">
    <property type="entry name" value="PhoX"/>
</dbReference>
<feature type="domain" description="Apple" evidence="4">
    <location>
        <begin position="563"/>
        <end position="622"/>
    </location>
</feature>
<dbReference type="EMBL" id="LGRX02029280">
    <property type="protein sequence ID" value="KAK3247039.1"/>
    <property type="molecule type" value="Genomic_DNA"/>
</dbReference>
<dbReference type="PANTHER" id="PTHR35399:SF2">
    <property type="entry name" value="DUF839 DOMAIN-CONTAINING PROTEIN"/>
    <property type="match status" value="1"/>
</dbReference>
<protein>
    <recommendedName>
        <fullName evidence="4">Apple domain-containing protein</fullName>
    </recommendedName>
</protein>
<evidence type="ECO:0000313" key="5">
    <source>
        <dbReference type="EMBL" id="KAK3247039.1"/>
    </source>
</evidence>
<evidence type="ECO:0000256" key="1">
    <source>
        <dbReference type="ARBA" id="ARBA00022737"/>
    </source>
</evidence>
<dbReference type="Pfam" id="PF05787">
    <property type="entry name" value="PhoX"/>
    <property type="match status" value="1"/>
</dbReference>
<feature type="chain" id="PRO_5042442655" description="Apple domain-containing protein" evidence="3">
    <location>
        <begin position="23"/>
        <end position="709"/>
    </location>
</feature>
<dbReference type="Gene3D" id="3.50.4.10">
    <property type="entry name" value="Hepatocyte Growth Factor"/>
    <property type="match status" value="1"/>
</dbReference>
<proteinExistence type="predicted"/>
<sequence>MTAVCLRVTVVCIANVVALVGAELSVEHTPVPKTNLEKHGVLSSSYASVDGVVASNIGFKTLLRTGAVPPDGRGFLFGAAIDESYSQIYTLTNSSLIATHGGSNLLISHYPDFPSFHKTRDPNRFHMVVHFESPVPSSMYLVDVGQDSDGIFTVKSFKPIDWSSYGGIWHPCAGSLPPWGSHLGSEEYEPDARTFTEASNWTHYYMTTKYDDKVRDYMKYFGLYENDLAAEGSWSLVTSKFHPYLYGYLSEVTVDVDGEYTVYKRFATGRKSIELGYVMPDRKTTFVTDDGTNTLFTAFIADQVDDLSAGHLYCARVTQEGTDTNATTTAFEIDWIPMGHASDKDDELLSKAKTTSFSDLFETTEVNSDASCLIGFTSTNAGAYGQECLKLKNGMEKLASRFETRRYGAYLGCTTEFSKMEGITFSENQNLLYMTISDVRYGMENNQNKGLDDDQFDVGGSNDIKLDYNKCGCVYGLSLKVNTTALGQYTPARLLPLRCGIPSHADADNACSVDDIASPDNAAFVEDHHALVIGEDTDHHQNDVVWLYNLHTLDTAGCYSGKCVAPGFRSVDELSLKGCQQRCQITSTCALFSYSGTKCTLLTAEQGANCTDGDAVSGPVLCGGSLQRVFTSPYGAETTGPYFHSNVGGFAYLTGNIQHPYESDAGMMPEMNDTEATGEEGYLGYFGPLPLSAVELAKQQFALPHPPSG</sequence>
<dbReference type="Proteomes" id="UP001190700">
    <property type="component" value="Unassembled WGS sequence"/>
</dbReference>
<evidence type="ECO:0000256" key="3">
    <source>
        <dbReference type="SAM" id="SignalP"/>
    </source>
</evidence>
<comment type="caution">
    <text evidence="5">The sequence shown here is derived from an EMBL/GenBank/DDBJ whole genome shotgun (WGS) entry which is preliminary data.</text>
</comment>
<reference evidence="5" key="2">
    <citation type="submission" date="2023-06" db="EMBL/GenBank/DDBJ databases">
        <title>Long-read-based genome assembly of the green algal bacterivore Cymbomonas tetramitiformis.</title>
        <authorList>
            <person name="Gyaltshen Y."/>
            <person name="Rozenberg A."/>
            <person name="Paasch A."/>
            <person name="Burns J.A."/>
            <person name="Warring S."/>
            <person name="Larson R."/>
            <person name="Maurer-Alcala X."/>
            <person name="Dacks J."/>
            <person name="Kim E."/>
        </authorList>
    </citation>
    <scope>NUCLEOTIDE SEQUENCE</scope>
    <source>
        <strain evidence="5">PLY_AMNH</strain>
    </source>
</reference>
<dbReference type="GO" id="GO:0005576">
    <property type="term" value="C:extracellular region"/>
    <property type="evidence" value="ECO:0007669"/>
    <property type="project" value="InterPro"/>
</dbReference>
<evidence type="ECO:0000313" key="7">
    <source>
        <dbReference type="Proteomes" id="UP001190700"/>
    </source>
</evidence>
<gene>
    <name evidence="6" type="ORF">CYMTET_43450</name>
    <name evidence="5" type="ORF">CYMTET_43451</name>
</gene>
<dbReference type="SUPFAM" id="SSF57414">
    <property type="entry name" value="Hairpin loop containing domain-like"/>
    <property type="match status" value="1"/>
</dbReference>
<dbReference type="InterPro" id="IPR000177">
    <property type="entry name" value="Apple"/>
</dbReference>
<reference evidence="5 7" key="1">
    <citation type="journal article" date="2015" name="Genome Biol. Evol.">
        <title>Comparative Genomics of a Bacterivorous Green Alga Reveals Evolutionary Causalities and Consequences of Phago-Mixotrophic Mode of Nutrition.</title>
        <authorList>
            <person name="Burns J.A."/>
            <person name="Paasch A."/>
            <person name="Narechania A."/>
            <person name="Kim E."/>
        </authorList>
    </citation>
    <scope>NUCLEOTIDE SEQUENCE [LARGE SCALE GENOMIC DNA]</scope>
    <source>
        <strain evidence="5">PLY_AMNH</strain>
    </source>
</reference>
<evidence type="ECO:0000259" key="4">
    <source>
        <dbReference type="SMART" id="SM00223"/>
    </source>
</evidence>
<name>A0AAE0C3F2_9CHLO</name>
<keyword evidence="3" id="KW-0732">Signal</keyword>
<dbReference type="PANTHER" id="PTHR35399">
    <property type="entry name" value="SLR8030 PROTEIN"/>
    <property type="match status" value="1"/>
</dbReference>
<dbReference type="GO" id="GO:0006508">
    <property type="term" value="P:proteolysis"/>
    <property type="evidence" value="ECO:0007669"/>
    <property type="project" value="InterPro"/>
</dbReference>
<keyword evidence="2" id="KW-1015">Disulfide bond</keyword>
<organism evidence="5 7">
    <name type="scientific">Cymbomonas tetramitiformis</name>
    <dbReference type="NCBI Taxonomy" id="36881"/>
    <lineage>
        <taxon>Eukaryota</taxon>
        <taxon>Viridiplantae</taxon>
        <taxon>Chlorophyta</taxon>
        <taxon>Pyramimonadophyceae</taxon>
        <taxon>Pyramimonadales</taxon>
        <taxon>Pyramimonadaceae</taxon>
        <taxon>Cymbomonas</taxon>
    </lineage>
</organism>
<evidence type="ECO:0000256" key="2">
    <source>
        <dbReference type="ARBA" id="ARBA00023157"/>
    </source>
</evidence>
<accession>A0AAE0C3F2</accession>
<keyword evidence="1" id="KW-0677">Repeat</keyword>
<keyword evidence="7" id="KW-1185">Reference proteome</keyword>
<feature type="signal peptide" evidence="3">
    <location>
        <begin position="1"/>
        <end position="22"/>
    </location>
</feature>